<evidence type="ECO:0000256" key="3">
    <source>
        <dbReference type="ARBA" id="ARBA00022603"/>
    </source>
</evidence>
<dbReference type="GO" id="GO:0032259">
    <property type="term" value="P:methylation"/>
    <property type="evidence" value="ECO:0007669"/>
    <property type="project" value="UniProtKB-KW"/>
</dbReference>
<dbReference type="GO" id="GO:0006364">
    <property type="term" value="P:rRNA processing"/>
    <property type="evidence" value="ECO:0007669"/>
    <property type="project" value="UniProtKB-KW"/>
</dbReference>
<evidence type="ECO:0000313" key="6">
    <source>
        <dbReference type="EMBL" id="AMT94510.1"/>
    </source>
</evidence>
<dbReference type="Pfam" id="PF05175">
    <property type="entry name" value="MTS"/>
    <property type="match status" value="1"/>
</dbReference>
<dbReference type="PROSITE" id="PS00092">
    <property type="entry name" value="N6_MTASE"/>
    <property type="match status" value="1"/>
</dbReference>
<dbReference type="KEGG" id="bly:A2T55_12660"/>
<reference evidence="7" key="1">
    <citation type="submission" date="2016-03" db="EMBL/GenBank/DDBJ databases">
        <authorList>
            <person name="Ploux O."/>
        </authorList>
    </citation>
    <scope>NUCLEOTIDE SEQUENCE [LARGE SCALE GENOMIC DNA]</scope>
    <source>
        <strain evidence="7">BS258</strain>
    </source>
</reference>
<gene>
    <name evidence="6" type="ORF">A2T55_12660</name>
</gene>
<dbReference type="PANTHER" id="PTHR47816:SF4">
    <property type="entry name" value="RIBOSOMAL RNA SMALL SUBUNIT METHYLTRANSFERASE C"/>
    <property type="match status" value="1"/>
</dbReference>
<dbReference type="Proteomes" id="UP000075950">
    <property type="component" value="Chromosome"/>
</dbReference>
<dbReference type="Gene3D" id="3.40.50.150">
    <property type="entry name" value="Vaccinia Virus protein VP39"/>
    <property type="match status" value="2"/>
</dbReference>
<evidence type="ECO:0000259" key="5">
    <source>
        <dbReference type="Pfam" id="PF05175"/>
    </source>
</evidence>
<dbReference type="RefSeq" id="WP_062862050.1">
    <property type="nucleotide sequence ID" value="NZ_CP014869.1"/>
</dbReference>
<keyword evidence="4" id="KW-0808">Transferase</keyword>
<sequence>MSASLLLPDSAAAHRSRDLLAEFPQLIDLPGLPQARMLVEYIIGRRLRELDVSGRDAAGAFIDAENTADVPHRIIVVDDAKGIQTALLRPLAEVAVHLDRIDESRIAASIADVPEIPDLGQVESAHSAAGRAASAGERNPETWAVINAPKATNALAESIAALQAHVSTIIVIGRSDSMSRAVNKELARGFGRVDVSPGVGKHRMIIGSRPLSAPSLPSFPKRGVITHPSVGDLEVRAYGACFSGVRSDEGSTLLLDALIETLPGSATAANPIAAGDDGTAADSAAVSKPESILDLGCGNGWLLTAAMRATGALRGTGVDVSKAAVASARATAEANGVDVDIVLGDAADHEDSDVAALGAFDLIVLNPPFHQGTTIETDTAEALMATAASHLAPGGQVITVFNTHLRYRDRLEGIIGPSEQLARNKKFTVISSRR</sequence>
<evidence type="ECO:0000256" key="4">
    <source>
        <dbReference type="ARBA" id="ARBA00022679"/>
    </source>
</evidence>
<dbReference type="GO" id="GO:0008757">
    <property type="term" value="F:S-adenosylmethionine-dependent methyltransferase activity"/>
    <property type="evidence" value="ECO:0007669"/>
    <property type="project" value="InterPro"/>
</dbReference>
<feature type="domain" description="Methyltransferase small" evidence="5">
    <location>
        <begin position="288"/>
        <end position="430"/>
    </location>
</feature>
<evidence type="ECO:0000313" key="7">
    <source>
        <dbReference type="Proteomes" id="UP000075950"/>
    </source>
</evidence>
<evidence type="ECO:0000256" key="1">
    <source>
        <dbReference type="ARBA" id="ARBA00022490"/>
    </source>
</evidence>
<keyword evidence="1" id="KW-0963">Cytoplasm</keyword>
<proteinExistence type="predicted"/>
<organism evidence="6 7">
    <name type="scientific">Brevibacterium linens</name>
    <dbReference type="NCBI Taxonomy" id="1703"/>
    <lineage>
        <taxon>Bacteria</taxon>
        <taxon>Bacillati</taxon>
        <taxon>Actinomycetota</taxon>
        <taxon>Actinomycetes</taxon>
        <taxon>Micrococcales</taxon>
        <taxon>Brevibacteriaceae</taxon>
        <taxon>Brevibacterium</taxon>
    </lineage>
</organism>
<dbReference type="InterPro" id="IPR007848">
    <property type="entry name" value="Small_mtfrase_dom"/>
</dbReference>
<dbReference type="InterPro" id="IPR002052">
    <property type="entry name" value="DNA_methylase_N6_adenine_CS"/>
</dbReference>
<dbReference type="InterPro" id="IPR029063">
    <property type="entry name" value="SAM-dependent_MTases_sf"/>
</dbReference>
<dbReference type="PANTHER" id="PTHR47816">
    <property type="entry name" value="RIBOSOMAL RNA SMALL SUBUNIT METHYLTRANSFERASE C"/>
    <property type="match status" value="1"/>
</dbReference>
<protein>
    <submittedName>
        <fullName evidence="6">16S rRNA methyltransferase</fullName>
    </submittedName>
</protein>
<keyword evidence="3 6" id="KW-0489">Methyltransferase</keyword>
<dbReference type="GO" id="GO:0003676">
    <property type="term" value="F:nucleic acid binding"/>
    <property type="evidence" value="ECO:0007669"/>
    <property type="project" value="InterPro"/>
</dbReference>
<dbReference type="SUPFAM" id="SSF53335">
    <property type="entry name" value="S-adenosyl-L-methionine-dependent methyltransferases"/>
    <property type="match status" value="1"/>
</dbReference>
<dbReference type="InterPro" id="IPR046977">
    <property type="entry name" value="RsmC/RlmG"/>
</dbReference>
<dbReference type="AlphaFoldDB" id="A0A142NQ64"/>
<dbReference type="GO" id="GO:0008170">
    <property type="term" value="F:N-methyltransferase activity"/>
    <property type="evidence" value="ECO:0007669"/>
    <property type="project" value="UniProtKB-ARBA"/>
</dbReference>
<evidence type="ECO:0000256" key="2">
    <source>
        <dbReference type="ARBA" id="ARBA00022552"/>
    </source>
</evidence>
<dbReference type="CDD" id="cd02440">
    <property type="entry name" value="AdoMet_MTases"/>
    <property type="match status" value="1"/>
</dbReference>
<keyword evidence="2" id="KW-0698">rRNA processing</keyword>
<name>A0A142NQ64_BRELN</name>
<dbReference type="PRINTS" id="PR00507">
    <property type="entry name" value="N12N6MTFRASE"/>
</dbReference>
<dbReference type="EMBL" id="CP014869">
    <property type="protein sequence ID" value="AMT94510.1"/>
    <property type="molecule type" value="Genomic_DNA"/>
</dbReference>
<accession>A0A142NQ64</accession>